<evidence type="ECO:0000259" key="7">
    <source>
        <dbReference type="PROSITE" id="PS50850"/>
    </source>
</evidence>
<evidence type="ECO:0000256" key="6">
    <source>
        <dbReference type="SAM" id="Phobius"/>
    </source>
</evidence>
<keyword evidence="2" id="KW-1003">Cell membrane</keyword>
<sequence>MERVNKAKDVIYFVILLGVVSLFSDITYEAARSIIGPYLSILGASALVVGFAAGLGEFLGYGLRLLSGFLVDKSKRYWEFIFLGYSINLFAVPMLGLVNQWEFAVLLLLLERTGKALRTPPRDTLFSFATVKMGRGLGFGIHEAMDQIGAVTGPLLVALILYYRDSYKEAFLVLLIPALLALLSLILAKRVYPINVSLTKEPLSLETKGFSPAFWWYILAMSLIGVGFVNYALISYHLSKNPFLAKEYIPLLYALAMGVDAIAALILGILYDKQGMKAVPFSILISLASVPLIFLSGLSGIIVGIILWGIGMGAQESVLRAIVAQLVPKEKRASGYGVFHSLFGLASFGGSFLLGLLYDYSLIAMLSFSVLSQALSIPFLIKVIKLCKGV</sequence>
<feature type="transmembrane region" description="Helical" evidence="6">
    <location>
        <begin position="360"/>
        <end position="381"/>
    </location>
</feature>
<feature type="transmembrane region" description="Helical" evidence="6">
    <location>
        <begin position="333"/>
        <end position="354"/>
    </location>
</feature>
<dbReference type="CDD" id="cd17370">
    <property type="entry name" value="MFS_MJ1317_like"/>
    <property type="match status" value="1"/>
</dbReference>
<dbReference type="Gene3D" id="1.20.1250.20">
    <property type="entry name" value="MFS general substrate transporter like domains"/>
    <property type="match status" value="2"/>
</dbReference>
<dbReference type="InterPro" id="IPR036259">
    <property type="entry name" value="MFS_trans_sf"/>
</dbReference>
<accession>A0A832LW51</accession>
<dbReference type="PROSITE" id="PS50850">
    <property type="entry name" value="MFS"/>
    <property type="match status" value="1"/>
</dbReference>
<comment type="caution">
    <text evidence="8">The sequence shown here is derived from an EMBL/GenBank/DDBJ whole genome shotgun (WGS) entry which is preliminary data.</text>
</comment>
<dbReference type="AlphaFoldDB" id="A0A832LW51"/>
<comment type="subcellular location">
    <subcellularLocation>
        <location evidence="1">Cell membrane</location>
        <topology evidence="1">Multi-pass membrane protein</topology>
    </subcellularLocation>
</comment>
<evidence type="ECO:0000256" key="3">
    <source>
        <dbReference type="ARBA" id="ARBA00022692"/>
    </source>
</evidence>
<proteinExistence type="predicted"/>
<keyword evidence="4 6" id="KW-1133">Transmembrane helix</keyword>
<feature type="transmembrane region" description="Helical" evidence="6">
    <location>
        <begin position="248"/>
        <end position="271"/>
    </location>
</feature>
<evidence type="ECO:0000256" key="2">
    <source>
        <dbReference type="ARBA" id="ARBA00022475"/>
    </source>
</evidence>
<dbReference type="Pfam" id="PF07690">
    <property type="entry name" value="MFS_1"/>
    <property type="match status" value="1"/>
</dbReference>
<name>A0A832LW51_9BACT</name>
<evidence type="ECO:0000256" key="1">
    <source>
        <dbReference type="ARBA" id="ARBA00004651"/>
    </source>
</evidence>
<evidence type="ECO:0000256" key="4">
    <source>
        <dbReference type="ARBA" id="ARBA00022989"/>
    </source>
</evidence>
<dbReference type="InterPro" id="IPR011701">
    <property type="entry name" value="MFS"/>
</dbReference>
<protein>
    <submittedName>
        <fullName evidence="8">MFS transporter</fullName>
    </submittedName>
</protein>
<evidence type="ECO:0000256" key="5">
    <source>
        <dbReference type="ARBA" id="ARBA00023136"/>
    </source>
</evidence>
<dbReference type="PANTHER" id="PTHR42688:SF1">
    <property type="entry name" value="BLR5212 PROTEIN"/>
    <property type="match status" value="1"/>
</dbReference>
<feature type="transmembrane region" description="Helical" evidence="6">
    <location>
        <begin position="10"/>
        <end position="28"/>
    </location>
</feature>
<feature type="transmembrane region" description="Helical" evidence="6">
    <location>
        <begin position="34"/>
        <end position="56"/>
    </location>
</feature>
<dbReference type="GO" id="GO:0022857">
    <property type="term" value="F:transmembrane transporter activity"/>
    <property type="evidence" value="ECO:0007669"/>
    <property type="project" value="InterPro"/>
</dbReference>
<dbReference type="SUPFAM" id="SSF103473">
    <property type="entry name" value="MFS general substrate transporter"/>
    <property type="match status" value="1"/>
</dbReference>
<keyword evidence="5 6" id="KW-0472">Membrane</keyword>
<keyword evidence="3 6" id="KW-0812">Transmembrane</keyword>
<evidence type="ECO:0000313" key="8">
    <source>
        <dbReference type="EMBL" id="HGV55044.1"/>
    </source>
</evidence>
<gene>
    <name evidence="8" type="ORF">ENT73_03010</name>
</gene>
<feature type="transmembrane region" description="Helical" evidence="6">
    <location>
        <begin position="283"/>
        <end position="312"/>
    </location>
</feature>
<feature type="transmembrane region" description="Helical" evidence="6">
    <location>
        <begin position="170"/>
        <end position="188"/>
    </location>
</feature>
<dbReference type="InterPro" id="IPR052425">
    <property type="entry name" value="Uncharacterized_MFS-type"/>
</dbReference>
<dbReference type="EMBL" id="DSZU01000049">
    <property type="protein sequence ID" value="HGV55044.1"/>
    <property type="molecule type" value="Genomic_DNA"/>
</dbReference>
<dbReference type="PANTHER" id="PTHR42688">
    <property type="entry name" value="CONSERVED PROTEIN"/>
    <property type="match status" value="1"/>
</dbReference>
<feature type="domain" description="Major facilitator superfamily (MFS) profile" evidence="7">
    <location>
        <begin position="11"/>
        <end position="385"/>
    </location>
</feature>
<dbReference type="InterPro" id="IPR020846">
    <property type="entry name" value="MFS_dom"/>
</dbReference>
<feature type="transmembrane region" description="Helical" evidence="6">
    <location>
        <begin position="214"/>
        <end position="236"/>
    </location>
</feature>
<feature type="transmembrane region" description="Helical" evidence="6">
    <location>
        <begin position="77"/>
        <end position="98"/>
    </location>
</feature>
<reference evidence="8" key="1">
    <citation type="journal article" date="2020" name="mSystems">
        <title>Genome- and Community-Level Interaction Insights into Carbon Utilization and Element Cycling Functions of Hydrothermarchaeota in Hydrothermal Sediment.</title>
        <authorList>
            <person name="Zhou Z."/>
            <person name="Liu Y."/>
            <person name="Xu W."/>
            <person name="Pan J."/>
            <person name="Luo Z.H."/>
            <person name="Li M."/>
        </authorList>
    </citation>
    <scope>NUCLEOTIDE SEQUENCE [LARGE SCALE GENOMIC DNA]</scope>
    <source>
        <strain evidence="8">SpSt-605</strain>
    </source>
</reference>
<organism evidence="8">
    <name type="scientific">Caldimicrobium thiodismutans</name>
    <dbReference type="NCBI Taxonomy" id="1653476"/>
    <lineage>
        <taxon>Bacteria</taxon>
        <taxon>Pseudomonadati</taxon>
        <taxon>Thermodesulfobacteriota</taxon>
        <taxon>Thermodesulfobacteria</taxon>
        <taxon>Thermodesulfobacteriales</taxon>
        <taxon>Thermodesulfobacteriaceae</taxon>
        <taxon>Caldimicrobium</taxon>
    </lineage>
</organism>
<dbReference type="GO" id="GO:0005886">
    <property type="term" value="C:plasma membrane"/>
    <property type="evidence" value="ECO:0007669"/>
    <property type="project" value="UniProtKB-SubCell"/>
</dbReference>
<feature type="transmembrane region" description="Helical" evidence="6">
    <location>
        <begin position="144"/>
        <end position="163"/>
    </location>
</feature>